<evidence type="ECO:0000313" key="4">
    <source>
        <dbReference type="Proteomes" id="UP000217301"/>
    </source>
</evidence>
<gene>
    <name evidence="2" type="ORF">CGC55_03900</name>
    <name evidence="3" type="ORF">NCTC11653_01266</name>
</gene>
<dbReference type="RefSeq" id="WP_002681481.1">
    <property type="nucleotide sequence ID" value="NZ_CP022379.1"/>
</dbReference>
<sequence>MQILFILLSLFSTTLCAQATFNAREVDAVAYDDSGNYTFFQKLRNGNYKALDLDFDVKYPIKDNFFNFLSPYWRKDDEEYSEEEILEDNTEIIFTKDISKTSFQDFVGKTYWCDTVISSEEREEGHIICEMVNNHTAVQAHIANKIPTYGFGQYIIDTPKDTPRWLTFDTKQYAILMLKLKDSKQIYLFINENGDLEKVFIPMGDKIVLIDEAKYTFRKITSEIYNLKNYRYSTRDFDDYFEIFPKGKKYEIIDIFKNKALLGTYDTIIRNETFIITKNKEEVNIYNQFFQKLNYGKVKSAHLINLAVEVEDEQGVKYYDSTGKSIPKSALREFSCGTR</sequence>
<dbReference type="GeneID" id="78163444"/>
<evidence type="ECO:0008006" key="6">
    <source>
        <dbReference type="Google" id="ProtNLM"/>
    </source>
</evidence>
<evidence type="ECO:0000313" key="3">
    <source>
        <dbReference type="EMBL" id="SQA75367.1"/>
    </source>
</evidence>
<proteinExistence type="predicted"/>
<keyword evidence="1" id="KW-0732">Signal</keyword>
<evidence type="ECO:0000313" key="5">
    <source>
        <dbReference type="Proteomes" id="UP000249902"/>
    </source>
</evidence>
<reference evidence="4" key="2">
    <citation type="submission" date="2017-06" db="EMBL/GenBank/DDBJ databases">
        <title>Capnocytophaga spp. assemblies.</title>
        <authorList>
            <person name="Gulvik C.A."/>
        </authorList>
    </citation>
    <scope>NUCLEOTIDE SEQUENCE [LARGE SCALE GENOMIC DNA]</scope>
    <source>
        <strain evidence="4">KC1668</strain>
    </source>
</reference>
<reference evidence="3 5" key="3">
    <citation type="submission" date="2018-06" db="EMBL/GenBank/DDBJ databases">
        <authorList>
            <consortium name="Pathogen Informatics"/>
            <person name="Doyle S."/>
        </authorList>
    </citation>
    <scope>NUCLEOTIDE SEQUENCE [LARGE SCALE GENOMIC DNA]</scope>
    <source>
        <strain evidence="3 5">NCTC11653</strain>
    </source>
</reference>
<dbReference type="KEGG" id="cspu:CGC55_03900"/>
<evidence type="ECO:0000313" key="2">
    <source>
        <dbReference type="EMBL" id="ATA85586.1"/>
    </source>
</evidence>
<evidence type="ECO:0000256" key="1">
    <source>
        <dbReference type="SAM" id="SignalP"/>
    </source>
</evidence>
<accession>A0AAX2IAA5</accession>
<dbReference type="AlphaFoldDB" id="A0AAX2IAA5"/>
<protein>
    <recommendedName>
        <fullName evidence="6">GLPGLI family protein</fullName>
    </recommendedName>
</protein>
<dbReference type="Proteomes" id="UP000217301">
    <property type="component" value="Chromosome"/>
</dbReference>
<feature type="chain" id="PRO_5043533491" description="GLPGLI family protein" evidence="1">
    <location>
        <begin position="18"/>
        <end position="339"/>
    </location>
</feature>
<feature type="signal peptide" evidence="1">
    <location>
        <begin position="1"/>
        <end position="17"/>
    </location>
</feature>
<name>A0AAX2IAA5_CAPSP</name>
<organism evidence="3 5">
    <name type="scientific">Capnocytophaga sputigena</name>
    <dbReference type="NCBI Taxonomy" id="1019"/>
    <lineage>
        <taxon>Bacteria</taxon>
        <taxon>Pseudomonadati</taxon>
        <taxon>Bacteroidota</taxon>
        <taxon>Flavobacteriia</taxon>
        <taxon>Flavobacteriales</taxon>
        <taxon>Flavobacteriaceae</taxon>
        <taxon>Capnocytophaga</taxon>
    </lineage>
</organism>
<keyword evidence="4" id="KW-1185">Reference proteome</keyword>
<reference evidence="2" key="1">
    <citation type="journal article" date="2017" name="Genome Announc.">
        <title>Twelve Complete Reference Genomes of Clinical Isolates in the Capnocytophaga Genus.</title>
        <authorList>
            <person name="Villarma A."/>
            <person name="Gulvik C.A."/>
            <person name="Rowe L.A."/>
            <person name="Sheth M."/>
            <person name="Juieng P."/>
            <person name="Nicholson A.C."/>
            <person name="Loparev V.N."/>
            <person name="McQuiston J.R."/>
        </authorList>
    </citation>
    <scope>NUCLEOTIDE SEQUENCE</scope>
    <source>
        <strain evidence="2">KC1668</strain>
    </source>
</reference>
<dbReference type="Proteomes" id="UP000249902">
    <property type="component" value="Unassembled WGS sequence"/>
</dbReference>
<dbReference type="EMBL" id="CP022385">
    <property type="protein sequence ID" value="ATA85586.1"/>
    <property type="molecule type" value="Genomic_DNA"/>
</dbReference>
<dbReference type="EMBL" id="UAVP01000007">
    <property type="protein sequence ID" value="SQA75367.1"/>
    <property type="molecule type" value="Genomic_DNA"/>
</dbReference>